<dbReference type="KEGG" id="dmr:Deima_2619"/>
<dbReference type="Proteomes" id="UP000008635">
    <property type="component" value="Chromosome"/>
</dbReference>
<keyword evidence="10" id="KW-0378">Hydrolase</keyword>
<evidence type="ECO:0000313" key="10">
    <source>
        <dbReference type="EMBL" id="ADV68252.1"/>
    </source>
</evidence>
<feature type="transmembrane region" description="Helical" evidence="7">
    <location>
        <begin position="253"/>
        <end position="273"/>
    </location>
</feature>
<dbReference type="InterPro" id="IPR003593">
    <property type="entry name" value="AAA+_ATPase"/>
</dbReference>
<reference evidence="10 11" key="1">
    <citation type="journal article" date="2011" name="Stand. Genomic Sci.">
        <title>Complete genome sequence of Deinococcus maricopensis type strain (LB-34).</title>
        <authorList>
            <person name="Pukall R."/>
            <person name="Zeytun A."/>
            <person name="Lucas S."/>
            <person name="Lapidus A."/>
            <person name="Hammon N."/>
            <person name="Deshpande S."/>
            <person name="Nolan M."/>
            <person name="Cheng J.F."/>
            <person name="Pitluck S."/>
            <person name="Liolios K."/>
            <person name="Pagani I."/>
            <person name="Mikhailova N."/>
            <person name="Ivanova N."/>
            <person name="Mavromatis K."/>
            <person name="Pati A."/>
            <person name="Tapia R."/>
            <person name="Han C."/>
            <person name="Goodwin L."/>
            <person name="Chen A."/>
            <person name="Palaniappan K."/>
            <person name="Land M."/>
            <person name="Hauser L."/>
            <person name="Chang Y.J."/>
            <person name="Jeffries C.D."/>
            <person name="Brambilla E.M."/>
            <person name="Rohde M."/>
            <person name="Goker M."/>
            <person name="Detter J.C."/>
            <person name="Woyke T."/>
            <person name="Bristow J."/>
            <person name="Eisen J.A."/>
            <person name="Markowitz V."/>
            <person name="Hugenholtz P."/>
            <person name="Kyrpides N.C."/>
            <person name="Klenk H.P."/>
        </authorList>
    </citation>
    <scope>NUCLEOTIDE SEQUENCE [LARGE SCALE GENOMIC DNA]</scope>
    <source>
        <strain evidence="11">DSM 21211 / LMG 22137 / NRRL B-23946 / LB-34</strain>
    </source>
</reference>
<keyword evidence="6 7" id="KW-0472">Membrane</keyword>
<gene>
    <name evidence="10" type="ordered locus">Deima_2619</name>
</gene>
<keyword evidence="11" id="KW-1185">Reference proteome</keyword>
<accession>E8UB13</accession>
<dbReference type="GO" id="GO:0016887">
    <property type="term" value="F:ATP hydrolysis activity"/>
    <property type="evidence" value="ECO:0007669"/>
    <property type="project" value="InterPro"/>
</dbReference>
<dbReference type="EMBL" id="CP002454">
    <property type="protein sequence ID" value="ADV68252.1"/>
    <property type="molecule type" value="Genomic_DNA"/>
</dbReference>
<comment type="subcellular location">
    <subcellularLocation>
        <location evidence="1">Cell membrane</location>
        <topology evidence="1">Multi-pass membrane protein</topology>
    </subcellularLocation>
</comment>
<dbReference type="InterPro" id="IPR027417">
    <property type="entry name" value="P-loop_NTPase"/>
</dbReference>
<evidence type="ECO:0000256" key="5">
    <source>
        <dbReference type="ARBA" id="ARBA00022989"/>
    </source>
</evidence>
<evidence type="ECO:0000256" key="3">
    <source>
        <dbReference type="ARBA" id="ARBA00022741"/>
    </source>
</evidence>
<dbReference type="GO" id="GO:0015421">
    <property type="term" value="F:ABC-type oligopeptide transporter activity"/>
    <property type="evidence" value="ECO:0007669"/>
    <property type="project" value="TreeGrafter"/>
</dbReference>
<feature type="transmembrane region" description="Helical" evidence="7">
    <location>
        <begin position="148"/>
        <end position="165"/>
    </location>
</feature>
<dbReference type="Gene3D" id="3.40.50.300">
    <property type="entry name" value="P-loop containing nucleotide triphosphate hydrolases"/>
    <property type="match status" value="1"/>
</dbReference>
<feature type="domain" description="ABC transmembrane type-1" evidence="9">
    <location>
        <begin position="27"/>
        <end position="312"/>
    </location>
</feature>
<evidence type="ECO:0000256" key="7">
    <source>
        <dbReference type="SAM" id="Phobius"/>
    </source>
</evidence>
<dbReference type="Gene3D" id="1.20.1560.10">
    <property type="entry name" value="ABC transporter type 1, transmembrane domain"/>
    <property type="match status" value="1"/>
</dbReference>
<evidence type="ECO:0000313" key="11">
    <source>
        <dbReference type="Proteomes" id="UP000008635"/>
    </source>
</evidence>
<evidence type="ECO:0000256" key="2">
    <source>
        <dbReference type="ARBA" id="ARBA00022692"/>
    </source>
</evidence>
<protein>
    <submittedName>
        <fullName evidence="10">Xenobiotic-transporting ATPase</fullName>
        <ecNumber evidence="10">3.6.3.44</ecNumber>
    </submittedName>
</protein>
<feature type="transmembrane region" description="Helical" evidence="7">
    <location>
        <begin position="285"/>
        <end position="307"/>
    </location>
</feature>
<dbReference type="RefSeq" id="WP_013557756.1">
    <property type="nucleotide sequence ID" value="NC_014958.1"/>
</dbReference>
<dbReference type="InterPro" id="IPR039421">
    <property type="entry name" value="Type_1_exporter"/>
</dbReference>
<dbReference type="PROSITE" id="PS50893">
    <property type="entry name" value="ABC_TRANSPORTER_2"/>
    <property type="match status" value="1"/>
</dbReference>
<feature type="transmembrane region" description="Helical" evidence="7">
    <location>
        <begin position="21"/>
        <end position="43"/>
    </location>
</feature>
<dbReference type="Pfam" id="PF00664">
    <property type="entry name" value="ABC_membrane"/>
    <property type="match status" value="1"/>
</dbReference>
<dbReference type="InterPro" id="IPR011527">
    <property type="entry name" value="ABC1_TM_dom"/>
</dbReference>
<reference evidence="11" key="2">
    <citation type="submission" date="2011-01" db="EMBL/GenBank/DDBJ databases">
        <title>The complete genome of Deinococcus maricopensis DSM 21211.</title>
        <authorList>
            <consortium name="US DOE Joint Genome Institute (JGI-PGF)"/>
            <person name="Lucas S."/>
            <person name="Copeland A."/>
            <person name="Lapidus A."/>
            <person name="Goodwin L."/>
            <person name="Pitluck S."/>
            <person name="Kyrpides N."/>
            <person name="Mavromatis K."/>
            <person name="Pagani I."/>
            <person name="Ivanova N."/>
            <person name="Ovchinnikova G."/>
            <person name="Zeytun A."/>
            <person name="Detter J.C."/>
            <person name="Han C."/>
            <person name="Land M."/>
            <person name="Hauser L."/>
            <person name="Markowitz V."/>
            <person name="Cheng J.-F."/>
            <person name="Hugenholtz P."/>
            <person name="Woyke T."/>
            <person name="Wu D."/>
            <person name="Pukall R."/>
            <person name="Gehrich-Schroeter G."/>
            <person name="Brambilla E."/>
            <person name="Klenk H.-P."/>
            <person name="Eisen J.A."/>
        </authorList>
    </citation>
    <scope>NUCLEOTIDE SEQUENCE [LARGE SCALE GENOMIC DNA]</scope>
    <source>
        <strain evidence="11">DSM 21211 / LMG 22137 / NRRL B-23946 / LB-34</strain>
    </source>
</reference>
<dbReference type="eggNOG" id="COG1132">
    <property type="taxonomic scope" value="Bacteria"/>
</dbReference>
<evidence type="ECO:0000256" key="4">
    <source>
        <dbReference type="ARBA" id="ARBA00022840"/>
    </source>
</evidence>
<feature type="transmembrane region" description="Helical" evidence="7">
    <location>
        <begin position="171"/>
        <end position="191"/>
    </location>
</feature>
<dbReference type="PANTHER" id="PTHR43394:SF1">
    <property type="entry name" value="ATP-BINDING CASSETTE SUB-FAMILY B MEMBER 10, MITOCHONDRIAL"/>
    <property type="match status" value="1"/>
</dbReference>
<dbReference type="PROSITE" id="PS00211">
    <property type="entry name" value="ABC_TRANSPORTER_1"/>
    <property type="match status" value="1"/>
</dbReference>
<dbReference type="Pfam" id="PF00005">
    <property type="entry name" value="ABC_tran"/>
    <property type="match status" value="1"/>
</dbReference>
<evidence type="ECO:0000256" key="1">
    <source>
        <dbReference type="ARBA" id="ARBA00004651"/>
    </source>
</evidence>
<dbReference type="GO" id="GO:0005886">
    <property type="term" value="C:plasma membrane"/>
    <property type="evidence" value="ECO:0007669"/>
    <property type="project" value="UniProtKB-SubCell"/>
</dbReference>
<dbReference type="InterPro" id="IPR003439">
    <property type="entry name" value="ABC_transporter-like_ATP-bd"/>
</dbReference>
<organism evidence="10 11">
    <name type="scientific">Deinococcus maricopensis (strain DSM 21211 / LMG 22137 / NRRL B-23946 / LB-34)</name>
    <dbReference type="NCBI Taxonomy" id="709986"/>
    <lineage>
        <taxon>Bacteria</taxon>
        <taxon>Thermotogati</taxon>
        <taxon>Deinococcota</taxon>
        <taxon>Deinococci</taxon>
        <taxon>Deinococcales</taxon>
        <taxon>Deinococcaceae</taxon>
        <taxon>Deinococcus</taxon>
    </lineage>
</organism>
<dbReference type="SMART" id="SM00382">
    <property type="entry name" value="AAA"/>
    <property type="match status" value="1"/>
</dbReference>
<name>E8UB13_DEIML</name>
<dbReference type="STRING" id="709986.Deima_2619"/>
<evidence type="ECO:0000256" key="6">
    <source>
        <dbReference type="ARBA" id="ARBA00023136"/>
    </source>
</evidence>
<dbReference type="FunFam" id="3.40.50.300:FF:000218">
    <property type="entry name" value="Multidrug ABC transporter ATP-binding protein"/>
    <property type="match status" value="1"/>
</dbReference>
<proteinExistence type="predicted"/>
<keyword evidence="3" id="KW-0547">Nucleotide-binding</keyword>
<dbReference type="HOGENOM" id="CLU_000604_84_4_0"/>
<dbReference type="InterPro" id="IPR036640">
    <property type="entry name" value="ABC1_TM_sf"/>
</dbReference>
<dbReference type="InterPro" id="IPR017871">
    <property type="entry name" value="ABC_transporter-like_CS"/>
</dbReference>
<sequence>MRAPPPRDLTPLRRLWTYVRPYRALLATGVTCTLIGSGLNLIFPRLFGHLIDASFLRVGSTDTAPLDAMVLRLLGVFALAATFAATQSYLLARVGVSVVADVRRALFTHLLTLSPAFFETRRTGELTSRLTADAATLQTVSSNAVAQLLSQTVALIGALILLFLTSARLSLLTLAIIPIVLGTAFTVGARVRAISRDVQDRVADANAHAEEALAGVRTVQSFTAEPTETRRYAHGVHAALNAALHRARLNATLAGTMSFLTFGSLALVLWYGGRLVLNGDLTPGTLVSFLFYAVTVGGSVGALTGLYTQVMEALGASARIFDLLDEPPTLPESPTPTPLNHPAGHLRFEHVTFAYPGHAPTLHDLTLDVPAGHIIAIVGPSGAGKSTLVSLVPRFHDPTSGRVTLDGTDLRHHTLRDLRAHIGLVPQDTLLFSGTVRDNLRYGRPDATDTDIHAAARAANAHDFITALPDGYDTPVGERGIKLSGGQRQRLAIARALLKDPRVLILDEATSALDSESEHLVQTALARLMTGRTTLVIAHRLSTIRHAHRIIVLNAGRIAEHGTHTELLAQGGLYAELHARQFLQGQHETPHSAP</sequence>
<dbReference type="PANTHER" id="PTHR43394">
    <property type="entry name" value="ATP-DEPENDENT PERMEASE MDL1, MITOCHONDRIAL"/>
    <property type="match status" value="1"/>
</dbReference>
<evidence type="ECO:0000259" key="9">
    <source>
        <dbReference type="PROSITE" id="PS50929"/>
    </source>
</evidence>
<dbReference type="OrthoDB" id="9769895at2"/>
<dbReference type="GO" id="GO:0005524">
    <property type="term" value="F:ATP binding"/>
    <property type="evidence" value="ECO:0007669"/>
    <property type="project" value="UniProtKB-KW"/>
</dbReference>
<feature type="transmembrane region" description="Helical" evidence="7">
    <location>
        <begin position="63"/>
        <end position="85"/>
    </location>
</feature>
<keyword evidence="5 7" id="KW-1133">Transmembrane helix</keyword>
<feature type="domain" description="ABC transporter" evidence="8">
    <location>
        <begin position="346"/>
        <end position="580"/>
    </location>
</feature>
<dbReference type="GO" id="GO:0090374">
    <property type="term" value="P:oligopeptide export from mitochondrion"/>
    <property type="evidence" value="ECO:0007669"/>
    <property type="project" value="TreeGrafter"/>
</dbReference>
<dbReference type="AlphaFoldDB" id="E8UB13"/>
<dbReference type="SUPFAM" id="SSF52540">
    <property type="entry name" value="P-loop containing nucleoside triphosphate hydrolases"/>
    <property type="match status" value="1"/>
</dbReference>
<dbReference type="EC" id="3.6.3.44" evidence="10"/>
<evidence type="ECO:0000259" key="8">
    <source>
        <dbReference type="PROSITE" id="PS50893"/>
    </source>
</evidence>
<keyword evidence="2 7" id="KW-0812">Transmembrane</keyword>
<dbReference type="PROSITE" id="PS50929">
    <property type="entry name" value="ABC_TM1F"/>
    <property type="match status" value="1"/>
</dbReference>
<dbReference type="SUPFAM" id="SSF90123">
    <property type="entry name" value="ABC transporter transmembrane region"/>
    <property type="match status" value="1"/>
</dbReference>
<dbReference type="CDD" id="cd18576">
    <property type="entry name" value="ABC_6TM_bac_exporter_ABCB8_10_like"/>
    <property type="match status" value="1"/>
</dbReference>
<keyword evidence="4" id="KW-0067">ATP-binding</keyword>